<dbReference type="InterPro" id="IPR008929">
    <property type="entry name" value="Chondroitin_lyas"/>
</dbReference>
<accession>A0A0B5FSF5</accession>
<sequence length="738" mass="84775">MMRKKVLVYLLAAVVLFGFILVAGSFSEITEKVTFLYSKRGEVSDRLRLAVDQVLLPEAPVEYLPEIEKIKFHPHPRITPPTVSNIPDEIPDWALDFSEKWARGGVSKYHRLAGVALATGDERLFSRIKELVYKDSLYNMTQQVGYGIQVRFFDWFYDRWTEEEKAQILRLLHKRAKAFKRHYEETRYSPYNAMAYKRLQASWLELALVIYPDLPEAEPYFNWAKNILFQVFIPAWHQVSGKDGGGWHEGMNYFCRDFHLVLLDSFDAWESATGEDLYKKFPWVENFIYYPIYFARPDLTSSRWAQVGSSAHIISPLIERLGREYDNPYALSYAQSYAKEPVVIDGKSWKDLPLVRHFDGLGMVVMRSSWEEDATYITFKAGDHYWSHSNMDSGAFTLYKKGALAIDSGLWTGSYSPHDINYSMQAIAHNVITVKDPEEPTPELRPGLNVANDGGQRRVGSGFSWPPSPDHLNHWQKYIDDYEMGDIVAFQYGDDYVFIAGDITAAYTNKKTGDGSIHNRNKRVEKWIRQLIYLPPNELLIYDTVVSTKKEFEKRWLLHTINKPSEKDGFCLIKRKELGKSRYPLAVTGLYSRNPDSKIYQYDATASVKILLPENSVTNVVGGPGREFFVDGENYDNNGKIKVDNRSITIEPGAWRVEVSPKEKARKDNFLVYIHADDEATPEVEMSASEKLISLKMGNKNKDRILLDLFKDGLGGKLTFSDGRKVDLENVIMPNPSY</sequence>
<protein>
    <submittedName>
        <fullName evidence="4">Uncharacterized protein</fullName>
    </submittedName>
</protein>
<gene>
    <name evidence="4" type="ORF">GSUB_08100</name>
</gene>
<dbReference type="AlphaFoldDB" id="A0A0B5FSF5"/>
<name>A0A0B5FSF5_9BACT</name>
<dbReference type="Gene3D" id="1.50.10.100">
    <property type="entry name" value="Chondroitin AC/alginate lyase"/>
    <property type="match status" value="1"/>
</dbReference>
<dbReference type="EMBL" id="CP010311">
    <property type="protein sequence ID" value="AJF06516.1"/>
    <property type="molecule type" value="Genomic_DNA"/>
</dbReference>
<organism evidence="4 5">
    <name type="scientific">Geoalkalibacter subterraneus</name>
    <dbReference type="NCBI Taxonomy" id="483547"/>
    <lineage>
        <taxon>Bacteria</taxon>
        <taxon>Pseudomonadati</taxon>
        <taxon>Thermodesulfobacteriota</taxon>
        <taxon>Desulfuromonadia</taxon>
        <taxon>Desulfuromonadales</taxon>
        <taxon>Geoalkalibacteraceae</taxon>
        <taxon>Geoalkalibacter</taxon>
    </lineage>
</organism>
<keyword evidence="5" id="KW-1185">Reference proteome</keyword>
<evidence type="ECO:0000313" key="4">
    <source>
        <dbReference type="EMBL" id="AJF06516.1"/>
    </source>
</evidence>
<dbReference type="RefSeq" id="WP_040200157.1">
    <property type="nucleotide sequence ID" value="NZ_CP010311.1"/>
</dbReference>
<evidence type="ECO:0000313" key="5">
    <source>
        <dbReference type="Proteomes" id="UP000035036"/>
    </source>
</evidence>
<dbReference type="Pfam" id="PF16332">
    <property type="entry name" value="DUF4962"/>
    <property type="match status" value="1"/>
</dbReference>
<reference evidence="4 5" key="1">
    <citation type="journal article" date="2015" name="Genome Announc.">
        <title>Genomes of Geoalkalibacter ferrihydriticus Z-0531T and Geoalkalibacter subterraneus Red1T, Two Haloalkaliphilic Metal-Reducing Deltaproteobacteria.</title>
        <authorList>
            <person name="Badalamenti J.P."/>
            <person name="Krajmalnik-Brown R."/>
            <person name="Torres C.I."/>
            <person name="Bond D.R."/>
        </authorList>
    </citation>
    <scope>NUCLEOTIDE SEQUENCE [LARGE SCALE GENOMIC DNA]</scope>
    <source>
        <strain evidence="4 5">Red1</strain>
    </source>
</reference>
<dbReference type="InterPro" id="IPR012480">
    <property type="entry name" value="Hepar_II_III_C"/>
</dbReference>
<dbReference type="SUPFAM" id="SSF48230">
    <property type="entry name" value="Chondroitin AC/alginate lyase"/>
    <property type="match status" value="1"/>
</dbReference>
<feature type="domain" description="Heparinase II N-terminal" evidence="3">
    <location>
        <begin position="150"/>
        <end position="344"/>
    </location>
</feature>
<dbReference type="HOGENOM" id="CLU_389651_0_0_7"/>
<proteinExistence type="predicted"/>
<dbReference type="STRING" id="483547.GSUB_08100"/>
<dbReference type="OrthoDB" id="175534at2"/>
<evidence type="ECO:0000259" key="3">
    <source>
        <dbReference type="Pfam" id="PF16332"/>
    </source>
</evidence>
<comment type="subcellular location">
    <subcellularLocation>
        <location evidence="1">Cell envelope</location>
    </subcellularLocation>
</comment>
<dbReference type="Proteomes" id="UP000035036">
    <property type="component" value="Chromosome"/>
</dbReference>
<dbReference type="KEGG" id="gsb:GSUB_08100"/>
<dbReference type="Pfam" id="PF07940">
    <property type="entry name" value="Hepar_II_III_C"/>
    <property type="match status" value="1"/>
</dbReference>
<dbReference type="Gene3D" id="2.70.98.70">
    <property type="match status" value="1"/>
</dbReference>
<evidence type="ECO:0000259" key="2">
    <source>
        <dbReference type="Pfam" id="PF07940"/>
    </source>
</evidence>
<evidence type="ECO:0000256" key="1">
    <source>
        <dbReference type="ARBA" id="ARBA00004196"/>
    </source>
</evidence>
<dbReference type="InterPro" id="IPR032518">
    <property type="entry name" value="HepII_N"/>
</dbReference>
<feature type="domain" description="Heparinase II/III-like C-terminal" evidence="2">
    <location>
        <begin position="355"/>
        <end position="572"/>
    </location>
</feature>